<dbReference type="EMBL" id="JACGWN010000014">
    <property type="protein sequence ID" value="KAL0405655.1"/>
    <property type="molecule type" value="Genomic_DNA"/>
</dbReference>
<dbReference type="AlphaFoldDB" id="A0AAW2TL29"/>
<sequence length="96" mass="10679">MARTRPTIETQVPEPPPVDNPNANQADHPEQQASVATDMGPLLATLQQFFQYTQGQTPQAAAIPTTDQALERFLRFQPPNIHGSQMTIKQRVGLMR</sequence>
<name>A0AAW2TL29_9LAMI</name>
<protein>
    <submittedName>
        <fullName evidence="2">Uncharacterized protein</fullName>
    </submittedName>
</protein>
<evidence type="ECO:0000313" key="2">
    <source>
        <dbReference type="EMBL" id="KAL0405655.1"/>
    </source>
</evidence>
<accession>A0AAW2TL29</accession>
<comment type="caution">
    <text evidence="2">The sequence shown here is derived from an EMBL/GenBank/DDBJ whole genome shotgun (WGS) entry which is preliminary data.</text>
</comment>
<gene>
    <name evidence="2" type="ORF">Slati_3879400</name>
</gene>
<organism evidence="2">
    <name type="scientific">Sesamum latifolium</name>
    <dbReference type="NCBI Taxonomy" id="2727402"/>
    <lineage>
        <taxon>Eukaryota</taxon>
        <taxon>Viridiplantae</taxon>
        <taxon>Streptophyta</taxon>
        <taxon>Embryophyta</taxon>
        <taxon>Tracheophyta</taxon>
        <taxon>Spermatophyta</taxon>
        <taxon>Magnoliopsida</taxon>
        <taxon>eudicotyledons</taxon>
        <taxon>Gunneridae</taxon>
        <taxon>Pentapetalae</taxon>
        <taxon>asterids</taxon>
        <taxon>lamiids</taxon>
        <taxon>Lamiales</taxon>
        <taxon>Pedaliaceae</taxon>
        <taxon>Sesamum</taxon>
    </lineage>
</organism>
<proteinExistence type="predicted"/>
<feature type="region of interest" description="Disordered" evidence="1">
    <location>
        <begin position="1"/>
        <end position="36"/>
    </location>
</feature>
<evidence type="ECO:0000256" key="1">
    <source>
        <dbReference type="SAM" id="MobiDB-lite"/>
    </source>
</evidence>
<reference evidence="2" key="1">
    <citation type="submission" date="2020-06" db="EMBL/GenBank/DDBJ databases">
        <authorList>
            <person name="Li T."/>
            <person name="Hu X."/>
            <person name="Zhang T."/>
            <person name="Song X."/>
            <person name="Zhang H."/>
            <person name="Dai N."/>
            <person name="Sheng W."/>
            <person name="Hou X."/>
            <person name="Wei L."/>
        </authorList>
    </citation>
    <scope>NUCLEOTIDE SEQUENCE</scope>
    <source>
        <strain evidence="2">KEN1</strain>
        <tissue evidence="2">Leaf</tissue>
    </source>
</reference>
<reference evidence="2" key="2">
    <citation type="journal article" date="2024" name="Plant">
        <title>Genomic evolution and insights into agronomic trait innovations of Sesamum species.</title>
        <authorList>
            <person name="Miao H."/>
            <person name="Wang L."/>
            <person name="Qu L."/>
            <person name="Liu H."/>
            <person name="Sun Y."/>
            <person name="Le M."/>
            <person name="Wang Q."/>
            <person name="Wei S."/>
            <person name="Zheng Y."/>
            <person name="Lin W."/>
            <person name="Duan Y."/>
            <person name="Cao H."/>
            <person name="Xiong S."/>
            <person name="Wang X."/>
            <person name="Wei L."/>
            <person name="Li C."/>
            <person name="Ma Q."/>
            <person name="Ju M."/>
            <person name="Zhao R."/>
            <person name="Li G."/>
            <person name="Mu C."/>
            <person name="Tian Q."/>
            <person name="Mei H."/>
            <person name="Zhang T."/>
            <person name="Gao T."/>
            <person name="Zhang H."/>
        </authorList>
    </citation>
    <scope>NUCLEOTIDE SEQUENCE</scope>
    <source>
        <strain evidence="2">KEN1</strain>
    </source>
</reference>
<feature type="compositionally biased region" description="Polar residues" evidence="1">
    <location>
        <begin position="21"/>
        <end position="35"/>
    </location>
</feature>